<evidence type="ECO:0000256" key="10">
    <source>
        <dbReference type="ARBA" id="ARBA00022840"/>
    </source>
</evidence>
<dbReference type="SMART" id="SM00388">
    <property type="entry name" value="HisKA"/>
    <property type="match status" value="1"/>
</dbReference>
<dbReference type="InterPro" id="IPR036890">
    <property type="entry name" value="HATPase_C_sf"/>
</dbReference>
<keyword evidence="18" id="KW-1185">Reference proteome</keyword>
<feature type="transmembrane region" description="Helical" evidence="14">
    <location>
        <begin position="7"/>
        <end position="33"/>
    </location>
</feature>
<dbReference type="Gene3D" id="1.10.287.130">
    <property type="match status" value="1"/>
</dbReference>
<dbReference type="Gene3D" id="3.30.565.10">
    <property type="entry name" value="Histidine kinase-like ATPase, C-terminal domain"/>
    <property type="match status" value="1"/>
</dbReference>
<evidence type="ECO:0000256" key="3">
    <source>
        <dbReference type="ARBA" id="ARBA00012438"/>
    </source>
</evidence>
<evidence type="ECO:0000256" key="2">
    <source>
        <dbReference type="ARBA" id="ARBA00004651"/>
    </source>
</evidence>
<reference evidence="17 18" key="1">
    <citation type="submission" date="2018-10" db="EMBL/GenBank/DDBJ databases">
        <title>Cohnella sp. M2MS4P-1, whole genome shotgun sequence.</title>
        <authorList>
            <person name="Tuo L."/>
        </authorList>
    </citation>
    <scope>NUCLEOTIDE SEQUENCE [LARGE SCALE GENOMIC DNA]</scope>
    <source>
        <strain evidence="17 18">M2MS4P-1</strain>
    </source>
</reference>
<keyword evidence="4" id="KW-1003">Cell membrane</keyword>
<evidence type="ECO:0000259" key="16">
    <source>
        <dbReference type="PROSITE" id="PS50885"/>
    </source>
</evidence>
<dbReference type="GO" id="GO:0005524">
    <property type="term" value="F:ATP binding"/>
    <property type="evidence" value="ECO:0007669"/>
    <property type="project" value="UniProtKB-KW"/>
</dbReference>
<gene>
    <name evidence="17" type="ORF">D7Z26_01360</name>
</gene>
<comment type="catalytic activity">
    <reaction evidence="1">
        <text>ATP + protein L-histidine = ADP + protein N-phospho-L-histidine.</text>
        <dbReference type="EC" id="2.7.13.3"/>
    </reaction>
</comment>
<dbReference type="AlphaFoldDB" id="A0A494YD26"/>
<evidence type="ECO:0000313" key="18">
    <source>
        <dbReference type="Proteomes" id="UP000282076"/>
    </source>
</evidence>
<dbReference type="PROSITE" id="PS50885">
    <property type="entry name" value="HAMP"/>
    <property type="match status" value="1"/>
</dbReference>
<comment type="caution">
    <text evidence="17">The sequence shown here is derived from an EMBL/GenBank/DDBJ whole genome shotgun (WGS) entry which is preliminary data.</text>
</comment>
<dbReference type="InterPro" id="IPR003661">
    <property type="entry name" value="HisK_dim/P_dom"/>
</dbReference>
<evidence type="ECO:0000256" key="7">
    <source>
        <dbReference type="ARBA" id="ARBA00022692"/>
    </source>
</evidence>
<dbReference type="SUPFAM" id="SSF158472">
    <property type="entry name" value="HAMP domain-like"/>
    <property type="match status" value="1"/>
</dbReference>
<dbReference type="PROSITE" id="PS50109">
    <property type="entry name" value="HIS_KIN"/>
    <property type="match status" value="1"/>
</dbReference>
<accession>A0A494YD26</accession>
<sequence>MSIRLKLLISYAAMLVVPLVLMIVTALLLVFVFRGDLQNLKSLYERQLEGIEDSDVHYLIKNTIADNPELLTDTRYLDELSNELQARNGFIAVRIGDRLLYASEQIKDNADLVSGLSPFKHRGYRNDAPTRNYGNDLYAMKQFDFVTADQRPGSLFLLNKVDPLVFYARKYFPSLFIALVVILVLTHSLLTYLMSKNIIHPLHELRRAAREIKEGNLDFRMKVGGNDEIGQLGVAFEEMRSRIQDSLRIQKQYEENRKELVSNISHDLKTPITAIKGYVDGILEGVADSPEKTQKYMKTIAAKAEEMDQLIDELFLFSKLDLKSIPFSFENVPVLAFLRDWTEDLQFELEKKSVRLETDIRSGTDGVMLVDRDKLNRVLTNVIQNSLKYMEKKDKIIAVEAWDDGEQLHLEIRDNGPGIDAEALPYVFDRFYRAEQSRNTDTGGSGLGLAIAKQIMDGHGGDIRAESQEGEGTTLVLTLPIRREG</sequence>
<dbReference type="Pfam" id="PF02518">
    <property type="entry name" value="HATPase_c"/>
    <property type="match status" value="1"/>
</dbReference>
<keyword evidence="10" id="KW-0067">ATP-binding</keyword>
<dbReference type="Proteomes" id="UP000282076">
    <property type="component" value="Unassembled WGS sequence"/>
</dbReference>
<evidence type="ECO:0000256" key="13">
    <source>
        <dbReference type="ARBA" id="ARBA00023136"/>
    </source>
</evidence>
<keyword evidence="5" id="KW-0597">Phosphoprotein</keyword>
<proteinExistence type="predicted"/>
<dbReference type="PANTHER" id="PTHR45528">
    <property type="entry name" value="SENSOR HISTIDINE KINASE CPXA"/>
    <property type="match status" value="1"/>
</dbReference>
<dbReference type="GO" id="GO:0005886">
    <property type="term" value="C:plasma membrane"/>
    <property type="evidence" value="ECO:0007669"/>
    <property type="project" value="UniProtKB-SubCell"/>
</dbReference>
<keyword evidence="6" id="KW-0808">Transferase</keyword>
<dbReference type="SMART" id="SM00387">
    <property type="entry name" value="HATPase_c"/>
    <property type="match status" value="1"/>
</dbReference>
<evidence type="ECO:0000256" key="6">
    <source>
        <dbReference type="ARBA" id="ARBA00022679"/>
    </source>
</evidence>
<dbReference type="Pfam" id="PF00672">
    <property type="entry name" value="HAMP"/>
    <property type="match status" value="1"/>
</dbReference>
<dbReference type="CDD" id="cd00075">
    <property type="entry name" value="HATPase"/>
    <property type="match status" value="1"/>
</dbReference>
<dbReference type="SMART" id="SM00304">
    <property type="entry name" value="HAMP"/>
    <property type="match status" value="1"/>
</dbReference>
<feature type="transmembrane region" description="Helical" evidence="14">
    <location>
        <begin position="171"/>
        <end position="193"/>
    </location>
</feature>
<evidence type="ECO:0000256" key="1">
    <source>
        <dbReference type="ARBA" id="ARBA00000085"/>
    </source>
</evidence>
<evidence type="ECO:0000256" key="11">
    <source>
        <dbReference type="ARBA" id="ARBA00022989"/>
    </source>
</evidence>
<evidence type="ECO:0000256" key="12">
    <source>
        <dbReference type="ARBA" id="ARBA00023012"/>
    </source>
</evidence>
<dbReference type="InterPro" id="IPR036097">
    <property type="entry name" value="HisK_dim/P_sf"/>
</dbReference>
<dbReference type="InterPro" id="IPR004358">
    <property type="entry name" value="Sig_transdc_His_kin-like_C"/>
</dbReference>
<dbReference type="EMBL" id="RBZM01000001">
    <property type="protein sequence ID" value="RKP58181.1"/>
    <property type="molecule type" value="Genomic_DNA"/>
</dbReference>
<dbReference type="OrthoDB" id="335833at2"/>
<dbReference type="Gene3D" id="6.10.340.10">
    <property type="match status" value="1"/>
</dbReference>
<dbReference type="Pfam" id="PF00512">
    <property type="entry name" value="HisKA"/>
    <property type="match status" value="1"/>
</dbReference>
<keyword evidence="7 14" id="KW-0812">Transmembrane</keyword>
<evidence type="ECO:0000256" key="9">
    <source>
        <dbReference type="ARBA" id="ARBA00022777"/>
    </source>
</evidence>
<dbReference type="SUPFAM" id="SSF55874">
    <property type="entry name" value="ATPase domain of HSP90 chaperone/DNA topoisomerase II/histidine kinase"/>
    <property type="match status" value="1"/>
</dbReference>
<keyword evidence="12" id="KW-0902">Two-component regulatory system</keyword>
<dbReference type="InterPro" id="IPR003594">
    <property type="entry name" value="HATPase_dom"/>
</dbReference>
<evidence type="ECO:0000256" key="5">
    <source>
        <dbReference type="ARBA" id="ARBA00022553"/>
    </source>
</evidence>
<protein>
    <recommendedName>
        <fullName evidence="3">histidine kinase</fullName>
        <ecNumber evidence="3">2.7.13.3</ecNumber>
    </recommendedName>
</protein>
<feature type="domain" description="HAMP" evidence="16">
    <location>
        <begin position="196"/>
        <end position="248"/>
    </location>
</feature>
<comment type="subcellular location">
    <subcellularLocation>
        <location evidence="2">Cell membrane</location>
        <topology evidence="2">Multi-pass membrane protein</topology>
    </subcellularLocation>
</comment>
<evidence type="ECO:0000256" key="8">
    <source>
        <dbReference type="ARBA" id="ARBA00022741"/>
    </source>
</evidence>
<dbReference type="SUPFAM" id="SSF47384">
    <property type="entry name" value="Homodimeric domain of signal transducing histidine kinase"/>
    <property type="match status" value="1"/>
</dbReference>
<dbReference type="RefSeq" id="WP_120974037.1">
    <property type="nucleotide sequence ID" value="NZ_RBZM01000001.1"/>
</dbReference>
<dbReference type="CDD" id="cd00082">
    <property type="entry name" value="HisKA"/>
    <property type="match status" value="1"/>
</dbReference>
<dbReference type="FunFam" id="3.30.565.10:FF:000006">
    <property type="entry name" value="Sensor histidine kinase WalK"/>
    <property type="match status" value="1"/>
</dbReference>
<evidence type="ECO:0000259" key="15">
    <source>
        <dbReference type="PROSITE" id="PS50109"/>
    </source>
</evidence>
<dbReference type="InterPro" id="IPR003660">
    <property type="entry name" value="HAMP_dom"/>
</dbReference>
<evidence type="ECO:0000256" key="14">
    <source>
        <dbReference type="SAM" id="Phobius"/>
    </source>
</evidence>
<name>A0A494YD26_9BACL</name>
<dbReference type="EC" id="2.7.13.3" evidence="3"/>
<keyword evidence="8" id="KW-0547">Nucleotide-binding</keyword>
<dbReference type="PANTHER" id="PTHR45528:SF1">
    <property type="entry name" value="SENSOR HISTIDINE KINASE CPXA"/>
    <property type="match status" value="1"/>
</dbReference>
<keyword evidence="13 14" id="KW-0472">Membrane</keyword>
<dbReference type="GO" id="GO:0000155">
    <property type="term" value="F:phosphorelay sensor kinase activity"/>
    <property type="evidence" value="ECO:0007669"/>
    <property type="project" value="InterPro"/>
</dbReference>
<dbReference type="InterPro" id="IPR005467">
    <property type="entry name" value="His_kinase_dom"/>
</dbReference>
<keyword evidence="11 14" id="KW-1133">Transmembrane helix</keyword>
<dbReference type="InterPro" id="IPR050398">
    <property type="entry name" value="HssS/ArlS-like"/>
</dbReference>
<dbReference type="PRINTS" id="PR00344">
    <property type="entry name" value="BCTRLSENSOR"/>
</dbReference>
<evidence type="ECO:0000313" key="17">
    <source>
        <dbReference type="EMBL" id="RKP58181.1"/>
    </source>
</evidence>
<organism evidence="17 18">
    <name type="scientific">Cohnella endophytica</name>
    <dbReference type="NCBI Taxonomy" id="2419778"/>
    <lineage>
        <taxon>Bacteria</taxon>
        <taxon>Bacillati</taxon>
        <taxon>Bacillota</taxon>
        <taxon>Bacilli</taxon>
        <taxon>Bacillales</taxon>
        <taxon>Paenibacillaceae</taxon>
        <taxon>Cohnella</taxon>
    </lineage>
</organism>
<dbReference type="FunFam" id="1.10.287.130:FF:000001">
    <property type="entry name" value="Two-component sensor histidine kinase"/>
    <property type="match status" value="1"/>
</dbReference>
<dbReference type="CDD" id="cd06225">
    <property type="entry name" value="HAMP"/>
    <property type="match status" value="1"/>
</dbReference>
<keyword evidence="9 17" id="KW-0418">Kinase</keyword>
<feature type="domain" description="Histidine kinase" evidence="15">
    <location>
        <begin position="263"/>
        <end position="483"/>
    </location>
</feature>
<evidence type="ECO:0000256" key="4">
    <source>
        <dbReference type="ARBA" id="ARBA00022475"/>
    </source>
</evidence>